<reference evidence="2 3" key="1">
    <citation type="journal article" date="2018" name="Mol. Biol. Evol.">
        <title>Broad Genomic Sampling Reveals a Smut Pathogenic Ancestry of the Fungal Clade Ustilaginomycotina.</title>
        <authorList>
            <person name="Kijpornyongpan T."/>
            <person name="Mondo S.J."/>
            <person name="Barry K."/>
            <person name="Sandor L."/>
            <person name="Lee J."/>
            <person name="Lipzen A."/>
            <person name="Pangilinan J."/>
            <person name="LaButti K."/>
            <person name="Hainaut M."/>
            <person name="Henrissat B."/>
            <person name="Grigoriev I.V."/>
            <person name="Spatafora J.W."/>
            <person name="Aime M.C."/>
        </authorList>
    </citation>
    <scope>NUCLEOTIDE SEQUENCE [LARGE SCALE GENOMIC DNA]</scope>
    <source>
        <strain evidence="2 3">MCA 4718</strain>
    </source>
</reference>
<name>A0A316TYG5_9BASI</name>
<keyword evidence="3" id="KW-1185">Reference proteome</keyword>
<dbReference type="GeneID" id="37016311"/>
<evidence type="ECO:0000313" key="2">
    <source>
        <dbReference type="EMBL" id="PWN18100.1"/>
    </source>
</evidence>
<proteinExistence type="predicted"/>
<evidence type="ECO:0000313" key="3">
    <source>
        <dbReference type="Proteomes" id="UP000245942"/>
    </source>
</evidence>
<evidence type="ECO:0000256" key="1">
    <source>
        <dbReference type="SAM" id="MobiDB-lite"/>
    </source>
</evidence>
<feature type="compositionally biased region" description="Basic and acidic residues" evidence="1">
    <location>
        <begin position="217"/>
        <end position="240"/>
    </location>
</feature>
<accession>A0A316TYG5</accession>
<sequence length="240" mass="26995">MVSVSEVRQITHCPTVKQVWGDFSPQTLAKLAVSFMDESEANYLLTRGRSTLAEPEGQRLSGMMYKGPGMYVHVIETEEDVLTCYVGKSDSSISKRLGRHQESQEQGDESPLYCLKRAFPASQVHEKTLLRLPTPNNLKRTCKTLADDKSLKKLHSYPAWALTNTFNSLLEGTLIAHFAAFHGRHAWYDAQWDKIFGAKARKDLAGCNRTPGTESDSGLKRWRYEPRDANGSKGVRTLED</sequence>
<protein>
    <submittedName>
        <fullName evidence="2">Uncharacterized protein</fullName>
    </submittedName>
</protein>
<organism evidence="2 3">
    <name type="scientific">Pseudomicrostroma glucosiphilum</name>
    <dbReference type="NCBI Taxonomy" id="1684307"/>
    <lineage>
        <taxon>Eukaryota</taxon>
        <taxon>Fungi</taxon>
        <taxon>Dikarya</taxon>
        <taxon>Basidiomycota</taxon>
        <taxon>Ustilaginomycotina</taxon>
        <taxon>Exobasidiomycetes</taxon>
        <taxon>Microstromatales</taxon>
        <taxon>Microstromatales incertae sedis</taxon>
        <taxon>Pseudomicrostroma</taxon>
    </lineage>
</organism>
<dbReference type="EMBL" id="KZ819338">
    <property type="protein sequence ID" value="PWN18100.1"/>
    <property type="molecule type" value="Genomic_DNA"/>
</dbReference>
<feature type="region of interest" description="Disordered" evidence="1">
    <location>
        <begin position="207"/>
        <end position="240"/>
    </location>
</feature>
<dbReference type="AlphaFoldDB" id="A0A316TYG5"/>
<dbReference type="RefSeq" id="XP_025345260.1">
    <property type="nucleotide sequence ID" value="XM_025494577.1"/>
</dbReference>
<dbReference type="Proteomes" id="UP000245942">
    <property type="component" value="Unassembled WGS sequence"/>
</dbReference>
<gene>
    <name evidence="2" type="ORF">BCV69DRAFT_301556</name>
</gene>